<reference evidence="1" key="2">
    <citation type="journal article" date="2015" name="Data Brief">
        <title>Shoot transcriptome of the giant reed, Arundo donax.</title>
        <authorList>
            <person name="Barrero R.A."/>
            <person name="Guerrero F.D."/>
            <person name="Moolhuijzen P."/>
            <person name="Goolsby J.A."/>
            <person name="Tidwell J."/>
            <person name="Bellgard S.E."/>
            <person name="Bellgard M.I."/>
        </authorList>
    </citation>
    <scope>NUCLEOTIDE SEQUENCE</scope>
    <source>
        <tissue evidence="1">Shoot tissue taken approximately 20 cm above the soil surface</tissue>
    </source>
</reference>
<dbReference type="AlphaFoldDB" id="A0A0A9GTY9"/>
<organism evidence="1">
    <name type="scientific">Arundo donax</name>
    <name type="common">Giant reed</name>
    <name type="synonym">Donax arundinaceus</name>
    <dbReference type="NCBI Taxonomy" id="35708"/>
    <lineage>
        <taxon>Eukaryota</taxon>
        <taxon>Viridiplantae</taxon>
        <taxon>Streptophyta</taxon>
        <taxon>Embryophyta</taxon>
        <taxon>Tracheophyta</taxon>
        <taxon>Spermatophyta</taxon>
        <taxon>Magnoliopsida</taxon>
        <taxon>Liliopsida</taxon>
        <taxon>Poales</taxon>
        <taxon>Poaceae</taxon>
        <taxon>PACMAD clade</taxon>
        <taxon>Arundinoideae</taxon>
        <taxon>Arundineae</taxon>
        <taxon>Arundo</taxon>
    </lineage>
</organism>
<evidence type="ECO:0000313" key="1">
    <source>
        <dbReference type="EMBL" id="JAE28495.1"/>
    </source>
</evidence>
<name>A0A0A9GTY9_ARUDO</name>
<reference evidence="1" key="1">
    <citation type="submission" date="2014-09" db="EMBL/GenBank/DDBJ databases">
        <authorList>
            <person name="Magalhaes I.L.F."/>
            <person name="Oliveira U."/>
            <person name="Santos F.R."/>
            <person name="Vidigal T.H.D.A."/>
            <person name="Brescovit A.D."/>
            <person name="Santos A.J."/>
        </authorList>
    </citation>
    <scope>NUCLEOTIDE SEQUENCE</scope>
    <source>
        <tissue evidence="1">Shoot tissue taken approximately 20 cm above the soil surface</tissue>
    </source>
</reference>
<sequence length="46" mass="5285">MLRRSCHCEHISTTISGFQLFWVSKALESTVDKDAESVTKYLCLLH</sequence>
<dbReference type="EMBL" id="GBRH01169401">
    <property type="protein sequence ID" value="JAE28495.1"/>
    <property type="molecule type" value="Transcribed_RNA"/>
</dbReference>
<accession>A0A0A9GTY9</accession>
<proteinExistence type="predicted"/>
<protein>
    <submittedName>
        <fullName evidence="1">Uncharacterized protein</fullName>
    </submittedName>
</protein>